<dbReference type="PANTHER" id="PTHR11685">
    <property type="entry name" value="RBR FAMILY RING FINGER AND IBR DOMAIN-CONTAINING"/>
    <property type="match status" value="1"/>
</dbReference>
<organism evidence="19 20">
    <name type="scientific">Clavispora lusitaniae</name>
    <name type="common">Candida lusitaniae</name>
    <dbReference type="NCBI Taxonomy" id="36911"/>
    <lineage>
        <taxon>Eukaryota</taxon>
        <taxon>Fungi</taxon>
        <taxon>Dikarya</taxon>
        <taxon>Ascomycota</taxon>
        <taxon>Saccharomycotina</taxon>
        <taxon>Pichiomycetes</taxon>
        <taxon>Metschnikowiaceae</taxon>
        <taxon>Clavispora</taxon>
    </lineage>
</organism>
<evidence type="ECO:0000259" key="17">
    <source>
        <dbReference type="PROSITE" id="PS50908"/>
    </source>
</evidence>
<feature type="domain" description="RING-type" evidence="16">
    <location>
        <begin position="170"/>
        <end position="216"/>
    </location>
</feature>
<keyword evidence="6" id="KW-0812">Transmembrane</keyword>
<dbReference type="InterPro" id="IPR031128">
    <property type="entry name" value="RNF14_RING-HC_Zfn"/>
</dbReference>
<dbReference type="PROSITE" id="PS00518">
    <property type="entry name" value="ZF_RING_1"/>
    <property type="match status" value="1"/>
</dbReference>
<comment type="catalytic activity">
    <reaction evidence="1">
        <text>[E2 ubiquitin-conjugating enzyme]-S-ubiquitinyl-L-cysteine + [acceptor protein]-L-lysine = [E2 ubiquitin-conjugating enzyme]-L-cysteine + [acceptor protein]-N(6)-ubiquitinyl-L-lysine.</text>
        <dbReference type="EC" id="2.3.2.31"/>
    </reaction>
</comment>
<keyword evidence="7" id="KW-0479">Metal-binding</keyword>
<evidence type="ECO:0000259" key="18">
    <source>
        <dbReference type="PROSITE" id="PS51873"/>
    </source>
</evidence>
<dbReference type="PROSITE" id="PS50089">
    <property type="entry name" value="ZF_RING_2"/>
    <property type="match status" value="1"/>
</dbReference>
<evidence type="ECO:0000256" key="10">
    <source>
        <dbReference type="ARBA" id="ARBA00022786"/>
    </source>
</evidence>
<evidence type="ECO:0000256" key="15">
    <source>
        <dbReference type="PROSITE-ProRule" id="PRU00175"/>
    </source>
</evidence>
<dbReference type="KEGG" id="clus:A9F13_06g01342"/>
<evidence type="ECO:0000259" key="16">
    <source>
        <dbReference type="PROSITE" id="PS50089"/>
    </source>
</evidence>
<dbReference type="Gene3D" id="3.10.110.10">
    <property type="entry name" value="Ubiquitin Conjugating Enzyme"/>
    <property type="match status" value="1"/>
</dbReference>
<proteinExistence type="inferred from homology"/>
<keyword evidence="11" id="KW-0862">Zinc</keyword>
<comment type="similarity">
    <text evidence="14">Belongs to the RBR family. RNF14 subfamily.</text>
</comment>
<protein>
    <recommendedName>
        <fullName evidence="4">RBR-type E3 ubiquitin transferase</fullName>
        <ecNumber evidence="4">2.3.2.31</ecNumber>
    </recommendedName>
</protein>
<keyword evidence="12" id="KW-1133">Transmembrane helix</keyword>
<evidence type="ECO:0000256" key="8">
    <source>
        <dbReference type="ARBA" id="ARBA00022737"/>
    </source>
</evidence>
<dbReference type="GO" id="GO:0005737">
    <property type="term" value="C:cytoplasm"/>
    <property type="evidence" value="ECO:0007669"/>
    <property type="project" value="UniProtKB-ARBA"/>
</dbReference>
<dbReference type="CDD" id="cd20354">
    <property type="entry name" value="Rcat_RBR_RNF14"/>
    <property type="match status" value="1"/>
</dbReference>
<accession>A0AA91T2G0</accession>
<dbReference type="Gene3D" id="2.20.25.20">
    <property type="match status" value="1"/>
</dbReference>
<sequence length="480" mass="55760">MSHKEDVRKEELETLSAIYEDIVSLNFTSFEGVATLPISFDDEIPIRLQIAGGNTYRSTNIKYLPAMQFNFSLPEGYPYEEPPDILLNCTVISEKNLSELKATLRQLWLDIKDQVLFAMIEHLKETVCWNPKELVGSRIDCGENGILYDKLIEYDAEEKQKCFDQTTFTCEICQSDLKGEYCSKFSPCNHIFCNECLRNFFISLIDSGNVEKVHCPDFDCTKRILDVREKYLRLDNIASEKFNFDEFKMQIMTPPIDASLLQRVLSGSEGLELYQRYLRLFTDHQHVLIAKMFPTRLVSCPREKCPAMIFRENMTNRLVICRQCQYAFCNTCRKSYHSNAIDCAKKNKDKQYYGIPLEALETWLNSESQSRERSELKYKYGHDLMKKVSDEYLMDKLFNELLADDSQDFSKCPTCDLIIQRSDGCNKMKCSSCYTFFCNLCGIYLDHDHPYDHFNDPNSPCYGRLFHGMSGTEEMVEVPG</sequence>
<dbReference type="Proteomes" id="UP000195602">
    <property type="component" value="Unassembled WGS sequence"/>
</dbReference>
<dbReference type="InterPro" id="IPR017907">
    <property type="entry name" value="Znf_RING_CS"/>
</dbReference>
<evidence type="ECO:0000256" key="7">
    <source>
        <dbReference type="ARBA" id="ARBA00022723"/>
    </source>
</evidence>
<dbReference type="SUPFAM" id="SSF57850">
    <property type="entry name" value="RING/U-box"/>
    <property type="match status" value="3"/>
</dbReference>
<evidence type="ECO:0000256" key="14">
    <source>
        <dbReference type="ARBA" id="ARBA00044508"/>
    </source>
</evidence>
<keyword evidence="9 15" id="KW-0863">Zinc-finger</keyword>
<dbReference type="Gene3D" id="1.20.120.1750">
    <property type="match status" value="1"/>
</dbReference>
<dbReference type="AlphaFoldDB" id="A0AA91T2G0"/>
<evidence type="ECO:0000313" key="20">
    <source>
        <dbReference type="Proteomes" id="UP000195602"/>
    </source>
</evidence>
<dbReference type="CDD" id="cd16628">
    <property type="entry name" value="RING-HC_RBR_RNF14"/>
    <property type="match status" value="1"/>
</dbReference>
<keyword evidence="10" id="KW-0833">Ubl conjugation pathway</keyword>
<dbReference type="FunFam" id="3.30.40.10:FF:000051">
    <property type="entry name" value="RBR-type E3 ubiquitin transferase"/>
    <property type="match status" value="1"/>
</dbReference>
<evidence type="ECO:0000256" key="4">
    <source>
        <dbReference type="ARBA" id="ARBA00012251"/>
    </source>
</evidence>
<dbReference type="InterPro" id="IPR001841">
    <property type="entry name" value="Znf_RING"/>
</dbReference>
<dbReference type="InterPro" id="IPR013083">
    <property type="entry name" value="Znf_RING/FYVE/PHD"/>
</dbReference>
<dbReference type="InterPro" id="IPR002867">
    <property type="entry name" value="IBR_dom"/>
</dbReference>
<dbReference type="GO" id="GO:0016567">
    <property type="term" value="P:protein ubiquitination"/>
    <property type="evidence" value="ECO:0007669"/>
    <property type="project" value="InterPro"/>
</dbReference>
<dbReference type="InterPro" id="IPR044066">
    <property type="entry name" value="TRIAD_supradom"/>
</dbReference>
<dbReference type="PROSITE" id="PS51873">
    <property type="entry name" value="TRIAD"/>
    <property type="match status" value="1"/>
</dbReference>
<dbReference type="SMART" id="SM00647">
    <property type="entry name" value="IBR"/>
    <property type="match status" value="2"/>
</dbReference>
<dbReference type="Gene3D" id="3.30.40.10">
    <property type="entry name" value="Zinc/RING finger domain, C3HC4 (zinc finger)"/>
    <property type="match status" value="1"/>
</dbReference>
<reference evidence="19 20" key="1">
    <citation type="submission" date="2017-04" db="EMBL/GenBank/DDBJ databases">
        <title>Draft genome of the yeast Clavispora lusitaniae type strain CBS 6936.</title>
        <authorList>
            <person name="Durrens P."/>
            <person name="Klopp C."/>
            <person name="Biteau N."/>
            <person name="Fitton-Ouhabi V."/>
            <person name="Dementhon K."/>
            <person name="Accoceberry I."/>
            <person name="Sherman D.J."/>
            <person name="Noel T."/>
        </authorList>
    </citation>
    <scope>NUCLEOTIDE SEQUENCE [LARGE SCALE GENOMIC DNA]</scope>
    <source>
        <strain evidence="19 20">CBS 6936</strain>
    </source>
</reference>
<comment type="pathway">
    <text evidence="3">Protein modification; protein ubiquitination.</text>
</comment>
<name>A0AA91T2G0_CLALS</name>
<evidence type="ECO:0000256" key="6">
    <source>
        <dbReference type="ARBA" id="ARBA00022692"/>
    </source>
</evidence>
<keyword evidence="13" id="KW-0472">Membrane</keyword>
<evidence type="ECO:0000256" key="12">
    <source>
        <dbReference type="ARBA" id="ARBA00022989"/>
    </source>
</evidence>
<dbReference type="InterPro" id="IPR016135">
    <property type="entry name" value="UBQ-conjugating_enzyme/RWD"/>
</dbReference>
<comment type="caution">
    <text evidence="19">The sequence shown here is derived from an EMBL/GenBank/DDBJ whole genome shotgun (WGS) entry which is preliminary data.</text>
</comment>
<evidence type="ECO:0000256" key="11">
    <source>
        <dbReference type="ARBA" id="ARBA00022833"/>
    </source>
</evidence>
<keyword evidence="8" id="KW-0677">Repeat</keyword>
<feature type="domain" description="RWD" evidence="17">
    <location>
        <begin position="10"/>
        <end position="130"/>
    </location>
</feature>
<keyword evidence="5" id="KW-0808">Transferase</keyword>
<dbReference type="Pfam" id="PF01485">
    <property type="entry name" value="IBR"/>
    <property type="match status" value="2"/>
</dbReference>
<evidence type="ECO:0000256" key="3">
    <source>
        <dbReference type="ARBA" id="ARBA00004906"/>
    </source>
</evidence>
<dbReference type="InterPro" id="IPR031127">
    <property type="entry name" value="E3_UB_ligase_RBR"/>
</dbReference>
<feature type="domain" description="RING-type" evidence="18">
    <location>
        <begin position="166"/>
        <end position="465"/>
    </location>
</feature>
<evidence type="ECO:0000256" key="5">
    <source>
        <dbReference type="ARBA" id="ARBA00022679"/>
    </source>
</evidence>
<evidence type="ECO:0000256" key="1">
    <source>
        <dbReference type="ARBA" id="ARBA00001798"/>
    </source>
</evidence>
<dbReference type="EMBL" id="LYUB02000006">
    <property type="protein sequence ID" value="OVF09002.1"/>
    <property type="molecule type" value="Genomic_DNA"/>
</dbReference>
<dbReference type="PROSITE" id="PS50908">
    <property type="entry name" value="RWD"/>
    <property type="match status" value="1"/>
</dbReference>
<dbReference type="SUPFAM" id="SSF54495">
    <property type="entry name" value="UBC-like"/>
    <property type="match status" value="1"/>
</dbReference>
<evidence type="ECO:0000256" key="9">
    <source>
        <dbReference type="ARBA" id="ARBA00022771"/>
    </source>
</evidence>
<evidence type="ECO:0000256" key="2">
    <source>
        <dbReference type="ARBA" id="ARBA00004167"/>
    </source>
</evidence>
<dbReference type="Pfam" id="PF05773">
    <property type="entry name" value="RWD"/>
    <property type="match status" value="1"/>
</dbReference>
<dbReference type="EC" id="2.3.2.31" evidence="4"/>
<dbReference type="GO" id="GO:0061630">
    <property type="term" value="F:ubiquitin protein ligase activity"/>
    <property type="evidence" value="ECO:0007669"/>
    <property type="project" value="UniProtKB-EC"/>
</dbReference>
<dbReference type="CDD" id="cd23820">
    <property type="entry name" value="RWD_RNF14"/>
    <property type="match status" value="1"/>
</dbReference>
<dbReference type="GO" id="GO:0031090">
    <property type="term" value="C:organelle membrane"/>
    <property type="evidence" value="ECO:0007669"/>
    <property type="project" value="UniProtKB-ARBA"/>
</dbReference>
<comment type="subcellular location">
    <subcellularLocation>
        <location evidence="2">Membrane</location>
        <topology evidence="2">Single-pass membrane protein</topology>
    </subcellularLocation>
</comment>
<gene>
    <name evidence="19" type="ORF">A9F13_06g01342</name>
</gene>
<evidence type="ECO:0000313" key="19">
    <source>
        <dbReference type="EMBL" id="OVF09002.1"/>
    </source>
</evidence>
<dbReference type="GO" id="GO:0008270">
    <property type="term" value="F:zinc ion binding"/>
    <property type="evidence" value="ECO:0007669"/>
    <property type="project" value="UniProtKB-KW"/>
</dbReference>
<dbReference type="InterPro" id="IPR006575">
    <property type="entry name" value="RWD_dom"/>
</dbReference>
<evidence type="ECO:0000256" key="13">
    <source>
        <dbReference type="ARBA" id="ARBA00023136"/>
    </source>
</evidence>
<dbReference type="InterPro" id="IPR047548">
    <property type="entry name" value="Rcat_RBR_RNF14"/>
</dbReference>